<proteinExistence type="predicted"/>
<evidence type="ECO:0000313" key="1">
    <source>
        <dbReference type="EMBL" id="GAH24166.1"/>
    </source>
</evidence>
<protein>
    <recommendedName>
        <fullName evidence="2">Type II secretion system protein GspG C-terminal domain-containing protein</fullName>
    </recommendedName>
</protein>
<dbReference type="AlphaFoldDB" id="X1DT08"/>
<sequence>MSLRRQSGFTYLLVLWWVAISGVMLAALAQSWQMEVRREREAELRFRGAQIKAAIEAYAKVPVATGAGQLPLRLEDLLADTRTGVLKRHLRQVWSDPITGGAWGLIREGKGIRGVYSPSNRAPLSAPKNVPRYRDWFFQAATANGNSNDDSSSSTNRH</sequence>
<organism evidence="1">
    <name type="scientific">marine sediment metagenome</name>
    <dbReference type="NCBI Taxonomy" id="412755"/>
    <lineage>
        <taxon>unclassified sequences</taxon>
        <taxon>metagenomes</taxon>
        <taxon>ecological metagenomes</taxon>
    </lineage>
</organism>
<gene>
    <name evidence="1" type="ORF">S03H2_07510</name>
</gene>
<accession>X1DT08</accession>
<name>X1DT08_9ZZZZ</name>
<evidence type="ECO:0008006" key="2">
    <source>
        <dbReference type="Google" id="ProtNLM"/>
    </source>
</evidence>
<reference evidence="1" key="1">
    <citation type="journal article" date="2014" name="Front. Microbiol.">
        <title>High frequency of phylogenetically diverse reductive dehalogenase-homologous genes in deep subseafloor sedimentary metagenomes.</title>
        <authorList>
            <person name="Kawai M."/>
            <person name="Futagami T."/>
            <person name="Toyoda A."/>
            <person name="Takaki Y."/>
            <person name="Nishi S."/>
            <person name="Hori S."/>
            <person name="Arai W."/>
            <person name="Tsubouchi T."/>
            <person name="Morono Y."/>
            <person name="Uchiyama I."/>
            <person name="Ito T."/>
            <person name="Fujiyama A."/>
            <person name="Inagaki F."/>
            <person name="Takami H."/>
        </authorList>
    </citation>
    <scope>NUCLEOTIDE SEQUENCE</scope>
    <source>
        <strain evidence="1">Expedition CK06-06</strain>
    </source>
</reference>
<comment type="caution">
    <text evidence="1">The sequence shown here is derived from an EMBL/GenBank/DDBJ whole genome shotgun (WGS) entry which is preliminary data.</text>
</comment>
<dbReference type="EMBL" id="BARU01003477">
    <property type="protein sequence ID" value="GAH24166.1"/>
    <property type="molecule type" value="Genomic_DNA"/>
</dbReference>